<organism evidence="5 6">
    <name type="scientific">Agromyces soli</name>
    <dbReference type="NCBI Taxonomy" id="659012"/>
    <lineage>
        <taxon>Bacteria</taxon>
        <taxon>Bacillati</taxon>
        <taxon>Actinomycetota</taxon>
        <taxon>Actinomycetes</taxon>
        <taxon>Micrococcales</taxon>
        <taxon>Microbacteriaceae</taxon>
        <taxon>Agromyces</taxon>
    </lineage>
</organism>
<name>A0ABY4ATW2_9MICO</name>
<sequence length="992" mass="104167">MPTLPLPSELELVQPTPPELSPADAERIARDAFGLIATARALGSHQDRNFLLDRGEEPPVLLKIANPGTTSAELEAQSAAAARIAERAPGLRTPRSLAPAGAAGPGAATVREIEEDGQRLGARVLEFLDGGTLSGSGHLSPAVVRGIGELAARVDLALADFDAPGVERPHQWDLRRAPAVLDALLPYVGDAALRERISAAAREAWAAVERLAPELPVQAVHGDLTDDNVVWSDPLTKRPDGVIDLGDLNRGWTVGELAITLSSLLHHDGVDRRAALRAATAYHALRSLSRAEAEALWPLVVLRAAVLVASGHHVVATDPGNAYAVENLGHELAILGAATAVPLAVQTALVLAATGHEPETLALPAHGPLLGGVRPEELARIELGTTSPALHGGRWLDSDAEAAAARAALAAGAAVAATRFGEARLTRSTPFAQDAPANVALGMELALARPVELLAPWPGIVTAGEDGLELRGDGLVLRLDGAEASPLVSGADPGAGVHVARGAAIGRAETQLAVRVHRDGGATPPWFAAVADAAGWLALVADPSPLVTGSERTDGAGAPVRDGGAAARELIARREAVFAEVQEYYFEEPPAIVRGWRELLVDADGRVYLDALNNVTSIGHAHPRLVEAVTEQWQLLNTNSRFNYPAVVEYAERLASLVPDPLDTVFLVNSGSEAVDLALRLARAATGRRDVLAVREAYHGWTDLSDAVSTSVADNPGALASRPDWVHTVDAPNPFRGRHRGAEASRYAGDAVAEIERLAAAGTPPGAFIAETYYGNAGGIALPDGYLAAMYEAVRRHGGVAVADEVQVGYGRLGEWFWGFEQQGVVPDVVAVAKAIGNGHPLGAVITTKEVAAAYRSQGYFFSSAGGSPVSSVVGSTVLDVIREEGLQENAREVGGYFRERLAELGERHPLVGAVHGSGFYLGLEFVRDRDRFEPATEETAAICERLLELGVIVQPTGDHQNVLKIKPPMCLGREGVDAFVAAVDRVLTTGW</sequence>
<feature type="region of interest" description="Disordered" evidence="3">
    <location>
        <begin position="1"/>
        <end position="21"/>
    </location>
</feature>
<dbReference type="PANTHER" id="PTHR45688:SF13">
    <property type="entry name" value="ALANINE--GLYOXYLATE AMINOTRANSFERASE 2-LIKE"/>
    <property type="match status" value="1"/>
</dbReference>
<feature type="domain" description="Aminoglycoside phosphotransferase" evidence="4">
    <location>
        <begin position="41"/>
        <end position="279"/>
    </location>
</feature>
<accession>A0ABY4ATW2</accession>
<evidence type="ECO:0000313" key="5">
    <source>
        <dbReference type="EMBL" id="UOE26597.1"/>
    </source>
</evidence>
<keyword evidence="2" id="KW-0663">Pyridoxal phosphate</keyword>
<dbReference type="Gene3D" id="3.90.1150.10">
    <property type="entry name" value="Aspartate Aminotransferase, domain 1"/>
    <property type="match status" value="1"/>
</dbReference>
<dbReference type="InterPro" id="IPR011009">
    <property type="entry name" value="Kinase-like_dom_sf"/>
</dbReference>
<dbReference type="InterPro" id="IPR015422">
    <property type="entry name" value="PyrdxlP-dep_Trfase_small"/>
</dbReference>
<reference evidence="5 6" key="1">
    <citation type="submission" date="2022-03" db="EMBL/GenBank/DDBJ databases">
        <title>Agromyces sp. isolated from the gut of P. brevitarsis seulensis larvae.</title>
        <authorList>
            <person name="Won M."/>
            <person name="Kwon S.-W."/>
        </authorList>
    </citation>
    <scope>NUCLEOTIDE SEQUENCE [LARGE SCALE GENOMIC DNA]</scope>
    <source>
        <strain evidence="5 6">KACC 16215</strain>
    </source>
</reference>
<dbReference type="Pfam" id="PF00202">
    <property type="entry name" value="Aminotran_3"/>
    <property type="match status" value="1"/>
</dbReference>
<dbReference type="InterPro" id="IPR015421">
    <property type="entry name" value="PyrdxlP-dep_Trfase_major"/>
</dbReference>
<dbReference type="InterPro" id="IPR002575">
    <property type="entry name" value="Aminoglycoside_PTrfase"/>
</dbReference>
<comment type="similarity">
    <text evidence="1">Belongs to the class-III pyridoxal-phosphate-dependent aminotransferase family.</text>
</comment>
<dbReference type="SUPFAM" id="SSF56112">
    <property type="entry name" value="Protein kinase-like (PK-like)"/>
    <property type="match status" value="1"/>
</dbReference>
<dbReference type="Gene3D" id="3.40.640.10">
    <property type="entry name" value="Type I PLP-dependent aspartate aminotransferase-like (Major domain)"/>
    <property type="match status" value="1"/>
</dbReference>
<dbReference type="RefSeq" id="WP_243569414.1">
    <property type="nucleotide sequence ID" value="NZ_BAAARD010000004.1"/>
</dbReference>
<dbReference type="PANTHER" id="PTHR45688">
    <property type="match status" value="1"/>
</dbReference>
<dbReference type="Proteomes" id="UP000831304">
    <property type="component" value="Chromosome"/>
</dbReference>
<dbReference type="NCBIfam" id="NF004800">
    <property type="entry name" value="PRK06149.1"/>
    <property type="match status" value="1"/>
</dbReference>
<dbReference type="InterPro" id="IPR005814">
    <property type="entry name" value="Aminotrans_3"/>
</dbReference>
<dbReference type="InterPro" id="IPR015424">
    <property type="entry name" value="PyrdxlP-dep_Trfase"/>
</dbReference>
<protein>
    <submittedName>
        <fullName evidence="5">Aminotransferase</fullName>
    </submittedName>
</protein>
<evidence type="ECO:0000256" key="3">
    <source>
        <dbReference type="SAM" id="MobiDB-lite"/>
    </source>
</evidence>
<dbReference type="EMBL" id="CP094533">
    <property type="protein sequence ID" value="UOE26597.1"/>
    <property type="molecule type" value="Genomic_DNA"/>
</dbReference>
<gene>
    <name evidence="5" type="ORF">MTP13_02110</name>
</gene>
<dbReference type="Pfam" id="PF01636">
    <property type="entry name" value="APH"/>
    <property type="match status" value="1"/>
</dbReference>
<evidence type="ECO:0000256" key="1">
    <source>
        <dbReference type="ARBA" id="ARBA00008954"/>
    </source>
</evidence>
<keyword evidence="5" id="KW-0808">Transferase</keyword>
<keyword evidence="5" id="KW-0032">Aminotransferase</keyword>
<keyword evidence="6" id="KW-1185">Reference proteome</keyword>
<dbReference type="SUPFAM" id="SSF53383">
    <property type="entry name" value="PLP-dependent transferases"/>
    <property type="match status" value="1"/>
</dbReference>
<dbReference type="GO" id="GO:0008483">
    <property type="term" value="F:transaminase activity"/>
    <property type="evidence" value="ECO:0007669"/>
    <property type="project" value="UniProtKB-KW"/>
</dbReference>
<evidence type="ECO:0000256" key="2">
    <source>
        <dbReference type="ARBA" id="ARBA00022898"/>
    </source>
</evidence>
<evidence type="ECO:0000313" key="6">
    <source>
        <dbReference type="Proteomes" id="UP000831304"/>
    </source>
</evidence>
<proteinExistence type="inferred from homology"/>
<evidence type="ECO:0000259" key="4">
    <source>
        <dbReference type="Pfam" id="PF01636"/>
    </source>
</evidence>
<dbReference type="Gene3D" id="3.90.1200.10">
    <property type="match status" value="1"/>
</dbReference>
<dbReference type="CDD" id="cd00610">
    <property type="entry name" value="OAT_like"/>
    <property type="match status" value="1"/>
</dbReference>